<dbReference type="EMBL" id="JAGXBM010000001">
    <property type="protein sequence ID" value="MBS3696067.1"/>
    <property type="molecule type" value="Genomic_DNA"/>
</dbReference>
<keyword evidence="4" id="KW-1185">Reference proteome</keyword>
<dbReference type="Pfam" id="PF01381">
    <property type="entry name" value="HTH_3"/>
    <property type="match status" value="1"/>
</dbReference>
<dbReference type="Proteomes" id="UP000681586">
    <property type="component" value="Unassembled WGS sequence"/>
</dbReference>
<dbReference type="InterPro" id="IPR001387">
    <property type="entry name" value="Cro/C1-type_HTH"/>
</dbReference>
<evidence type="ECO:0000313" key="4">
    <source>
        <dbReference type="Proteomes" id="UP000681586"/>
    </source>
</evidence>
<proteinExistence type="predicted"/>
<comment type="caution">
    <text evidence="3">The sequence shown here is derived from an EMBL/GenBank/DDBJ whole genome shotgun (WGS) entry which is preliminary data.</text>
</comment>
<dbReference type="PANTHER" id="PTHR46558:SF11">
    <property type="entry name" value="HTH-TYPE TRANSCRIPTIONAL REGULATOR XRE"/>
    <property type="match status" value="1"/>
</dbReference>
<evidence type="ECO:0000256" key="1">
    <source>
        <dbReference type="ARBA" id="ARBA00023125"/>
    </source>
</evidence>
<accession>A0ABS5MLC6</accession>
<sequence length="107" mass="12268">MTFSKRLKESRKKRGLTLSELGNKINKTEATIQRYESGSIKNLKNDTIEQLADALNVSPSYLMGWDEEKPYQPTTIAAHLDGEVSDLDEDEMQKVLEYVKFLKSQNK</sequence>
<dbReference type="SMART" id="SM00530">
    <property type="entry name" value="HTH_XRE"/>
    <property type="match status" value="1"/>
</dbReference>
<dbReference type="PROSITE" id="PS50943">
    <property type="entry name" value="HTH_CROC1"/>
    <property type="match status" value="1"/>
</dbReference>
<dbReference type="RefSeq" id="WP_203153490.1">
    <property type="nucleotide sequence ID" value="NZ_JAEPSA010000003.1"/>
</dbReference>
<dbReference type="PANTHER" id="PTHR46558">
    <property type="entry name" value="TRACRIPTIONAL REGULATORY PROTEIN-RELATED-RELATED"/>
    <property type="match status" value="1"/>
</dbReference>
<name>A0ABS5MLC6_9STAP</name>
<keyword evidence="1" id="KW-0238">DNA-binding</keyword>
<organism evidence="3 4">
    <name type="scientific">Mammaliicoccus fleurettii</name>
    <dbReference type="NCBI Taxonomy" id="150056"/>
    <lineage>
        <taxon>Bacteria</taxon>
        <taxon>Bacillati</taxon>
        <taxon>Bacillota</taxon>
        <taxon>Bacilli</taxon>
        <taxon>Bacillales</taxon>
        <taxon>Staphylococcaceae</taxon>
        <taxon>Mammaliicoccus</taxon>
    </lineage>
</organism>
<evidence type="ECO:0000259" key="2">
    <source>
        <dbReference type="PROSITE" id="PS50943"/>
    </source>
</evidence>
<dbReference type="SUPFAM" id="SSF47413">
    <property type="entry name" value="lambda repressor-like DNA-binding domains"/>
    <property type="match status" value="1"/>
</dbReference>
<feature type="domain" description="HTH cro/C1-type" evidence="2">
    <location>
        <begin position="7"/>
        <end position="62"/>
    </location>
</feature>
<protein>
    <submittedName>
        <fullName evidence="3">Helix-turn-helix transcriptional regulator</fullName>
    </submittedName>
</protein>
<evidence type="ECO:0000313" key="3">
    <source>
        <dbReference type="EMBL" id="MBS3696067.1"/>
    </source>
</evidence>
<dbReference type="Gene3D" id="1.10.260.40">
    <property type="entry name" value="lambda repressor-like DNA-binding domains"/>
    <property type="match status" value="1"/>
</dbReference>
<dbReference type="CDD" id="cd00093">
    <property type="entry name" value="HTH_XRE"/>
    <property type="match status" value="1"/>
</dbReference>
<dbReference type="InterPro" id="IPR010982">
    <property type="entry name" value="Lambda_DNA-bd_dom_sf"/>
</dbReference>
<gene>
    <name evidence="3" type="ORF">JJQ58_01055</name>
</gene>
<reference evidence="3 4" key="1">
    <citation type="submission" date="2021-05" db="EMBL/GenBank/DDBJ databases">
        <title>Staphylococcus fleurettii isolated from lake water in First Nation community in Manitoba, Canada.</title>
        <authorList>
            <person name="Bashar S."/>
            <person name="Murdock A."/>
            <person name="Patidar R."/>
            <person name="Golding G."/>
            <person name="Farenhorst A."/>
            <person name="Kumar A."/>
        </authorList>
    </citation>
    <scope>NUCLEOTIDE SEQUENCE [LARGE SCALE GENOMIC DNA]</scope>
    <source>
        <strain evidence="3 4">SF002</strain>
    </source>
</reference>